<proteinExistence type="inferred from homology"/>
<dbReference type="InterPro" id="IPR036291">
    <property type="entry name" value="NAD(P)-bd_dom_sf"/>
</dbReference>
<sequence length="232" mass="24431">MTTAVLAGSTGLVGSNILQTLLSHPSIAHTHAYTRRTLPTTSPNLTPILSTDHSTWPSLFPHPSGPSLFLSALGTTRANAGSLEAQHKIDVELNLSLARAAKDAGVQTYVLISSAGASSSSFFPYPRMKAELEDAVKALGFEHTVILRPGLIVGDREESRPAEWGVRKIAGLAGALTGGWGKDFWAQDAGVIARAAVKAGVDCVEGRRGKGVWVLGQGDIVKLGRTEWGGKK</sequence>
<evidence type="ECO:0000313" key="4">
    <source>
        <dbReference type="EMBL" id="KAJ9667401.1"/>
    </source>
</evidence>
<gene>
    <name evidence="4" type="primary">FMP52</name>
    <name evidence="4" type="ORF">H2201_002602</name>
</gene>
<keyword evidence="5" id="KW-1185">Reference proteome</keyword>
<evidence type="ECO:0000313" key="5">
    <source>
        <dbReference type="Proteomes" id="UP001172684"/>
    </source>
</evidence>
<dbReference type="PANTHER" id="PTHR14097:SF7">
    <property type="entry name" value="OXIDOREDUCTASE HTATIP2"/>
    <property type="match status" value="1"/>
</dbReference>
<dbReference type="Gene3D" id="3.40.50.720">
    <property type="entry name" value="NAD(P)-binding Rossmann-like Domain"/>
    <property type="match status" value="1"/>
</dbReference>
<dbReference type="Proteomes" id="UP001172684">
    <property type="component" value="Unassembled WGS sequence"/>
</dbReference>
<dbReference type="Pfam" id="PF08732">
    <property type="entry name" value="HIM1"/>
    <property type="match status" value="1"/>
</dbReference>
<accession>A0ABQ9P256</accession>
<protein>
    <submittedName>
        <fullName evidence="4">Protein fmp52, mitochondrial</fullName>
    </submittedName>
</protein>
<comment type="caution">
    <text evidence="4">The sequence shown here is derived from an EMBL/GenBank/DDBJ whole genome shotgun (WGS) entry which is preliminary data.</text>
</comment>
<dbReference type="EMBL" id="JAPDRL010000013">
    <property type="protein sequence ID" value="KAJ9667401.1"/>
    <property type="molecule type" value="Genomic_DNA"/>
</dbReference>
<organism evidence="4 5">
    <name type="scientific">Coniosporium apollinis</name>
    <dbReference type="NCBI Taxonomy" id="61459"/>
    <lineage>
        <taxon>Eukaryota</taxon>
        <taxon>Fungi</taxon>
        <taxon>Dikarya</taxon>
        <taxon>Ascomycota</taxon>
        <taxon>Pezizomycotina</taxon>
        <taxon>Dothideomycetes</taxon>
        <taxon>Dothideomycetes incertae sedis</taxon>
        <taxon>Coniosporium</taxon>
    </lineage>
</organism>
<comment type="similarity">
    <text evidence="2">Belongs to the FMP52 family.</text>
</comment>
<name>A0ABQ9P256_9PEZI</name>
<evidence type="ECO:0000256" key="2">
    <source>
        <dbReference type="ARBA" id="ARBA00006617"/>
    </source>
</evidence>
<evidence type="ECO:0000256" key="3">
    <source>
        <dbReference type="ARBA" id="ARBA00022787"/>
    </source>
</evidence>
<evidence type="ECO:0000256" key="1">
    <source>
        <dbReference type="ARBA" id="ARBA00004450"/>
    </source>
</evidence>
<keyword evidence="3" id="KW-1000">Mitochondrion outer membrane</keyword>
<comment type="subcellular location">
    <subcellularLocation>
        <location evidence="1">Mitochondrion outer membrane</location>
        <topology evidence="1">Peripheral membrane protein</topology>
    </subcellularLocation>
</comment>
<keyword evidence="3" id="KW-0472">Membrane</keyword>
<dbReference type="InterPro" id="IPR014843">
    <property type="entry name" value="Him1/Fmp52"/>
</dbReference>
<dbReference type="PANTHER" id="PTHR14097">
    <property type="entry name" value="OXIDOREDUCTASE HTATIP2"/>
    <property type="match status" value="1"/>
</dbReference>
<keyword evidence="3" id="KW-0496">Mitochondrion</keyword>
<reference evidence="4" key="1">
    <citation type="submission" date="2022-10" db="EMBL/GenBank/DDBJ databases">
        <title>Culturing micro-colonial fungi from biological soil crusts in the Mojave desert and describing Neophaeococcomyces mojavensis, and introducing the new genera and species Taxawa tesnikishii.</title>
        <authorList>
            <person name="Kurbessoian T."/>
            <person name="Stajich J.E."/>
        </authorList>
    </citation>
    <scope>NUCLEOTIDE SEQUENCE</scope>
    <source>
        <strain evidence="4">TK_1</strain>
    </source>
</reference>
<dbReference type="SUPFAM" id="SSF51735">
    <property type="entry name" value="NAD(P)-binding Rossmann-fold domains"/>
    <property type="match status" value="1"/>
</dbReference>